<dbReference type="InterPro" id="IPR037232">
    <property type="entry name" value="NADH_quin_OxRdtase_su_C/D-like"/>
</dbReference>
<dbReference type="InterPro" id="IPR052197">
    <property type="entry name" value="ComplexI_49kDa-like"/>
</dbReference>
<protein>
    <submittedName>
        <fullName evidence="4">NADH-quinone oxidoreductase subunit C</fullName>
        <ecNumber evidence="4">1.6.5.9</ecNumber>
    </submittedName>
</protein>
<dbReference type="Gene3D" id="1.10.645.10">
    <property type="entry name" value="Cytochrome-c3 Hydrogenase, chain B"/>
    <property type="match status" value="1"/>
</dbReference>
<dbReference type="Proteomes" id="UP001529369">
    <property type="component" value="Unassembled WGS sequence"/>
</dbReference>
<dbReference type="GO" id="GO:0050136">
    <property type="term" value="F:NADH dehydrogenase (quinone) (non-electrogenic) activity"/>
    <property type="evidence" value="ECO:0007669"/>
    <property type="project" value="UniProtKB-EC"/>
</dbReference>
<name>A0ABT8A8R6_9PROT</name>
<feature type="domain" description="NADH-quinone oxidoreductase subunit D" evidence="3">
    <location>
        <begin position="323"/>
        <end position="472"/>
    </location>
</feature>
<evidence type="ECO:0000313" key="4">
    <source>
        <dbReference type="EMBL" id="MDN3566104.1"/>
    </source>
</evidence>
<dbReference type="PANTHER" id="PTHR43485:SF1">
    <property type="entry name" value="FORMATE HYDROGENLYASE SUBUNIT 5-RELATED"/>
    <property type="match status" value="1"/>
</dbReference>
<dbReference type="EMBL" id="JAUFPN010000165">
    <property type="protein sequence ID" value="MDN3566104.1"/>
    <property type="molecule type" value="Genomic_DNA"/>
</dbReference>
<dbReference type="PANTHER" id="PTHR43485">
    <property type="entry name" value="HYDROGENASE-4 COMPONENT G"/>
    <property type="match status" value="1"/>
</dbReference>
<feature type="compositionally biased region" description="Basic and acidic residues" evidence="2">
    <location>
        <begin position="1"/>
        <end position="10"/>
    </location>
</feature>
<dbReference type="RefSeq" id="WP_290317999.1">
    <property type="nucleotide sequence ID" value="NZ_JAUFPN010000165.1"/>
</dbReference>
<sequence>MSDTEGRDGPDPEAPPPDGPSFAGRGALPEVPAPPSAAPAGAPPPPDGAVFALIRQGRAQDCRPHPRHLLDPGRWRAMAEALAAAPEVALLALWAEPGVVHACFLAEDQGRVIIASCPAAEGRYPALSPARPGAVRFERMVRDLWGLVAEGAVDLRPWLDHGRWPLVGPLAASPAANAAPAVPQPEFLTVEGEGVHQIPVGPVHAGIIEPGHFRFHVQGETVVRLEARLGYLHKGSIGLMLGKPAAVAARFAGRLSGDSTVAHAWAFAMAVEAALAVVPPPRALALRAVMAELERLHNHLNDWGFVCNDAAFAWLHARAGVLREGVLRAAALAFGHRLMMDRVIPGGVAEDPRPGGDAAIRAALAVVAAELPQLTAVYESHASLQDRVVGTGVVGAGLVARFAAGGYVGRASGRAFDARAVPGYAPYADVAVPVLAAGDVDARVRIRMAEIGESLRLVDALLDALPEGPLSVPLPQPAGEGRLVEGRLVEGLGLVEGFRGECLHWVAIDAGGLLRGVFPRDPSWLQWPLLEAAVEGNIVADFPLCNKSFNCSYSGVDL</sequence>
<comment type="caution">
    <text evidence="4">The sequence shown here is derived from an EMBL/GenBank/DDBJ whole genome shotgun (WGS) entry which is preliminary data.</text>
</comment>
<feature type="compositionally biased region" description="Pro residues" evidence="2">
    <location>
        <begin position="31"/>
        <end position="47"/>
    </location>
</feature>
<dbReference type="SUPFAM" id="SSF56762">
    <property type="entry name" value="HydB/Nqo4-like"/>
    <property type="match status" value="1"/>
</dbReference>
<dbReference type="InterPro" id="IPR001135">
    <property type="entry name" value="NADH_Q_OxRdtase_suD"/>
</dbReference>
<evidence type="ECO:0000259" key="3">
    <source>
        <dbReference type="Pfam" id="PF00346"/>
    </source>
</evidence>
<accession>A0ABT8A8R6</accession>
<dbReference type="SUPFAM" id="SSF143243">
    <property type="entry name" value="Nqo5-like"/>
    <property type="match status" value="1"/>
</dbReference>
<evidence type="ECO:0000313" key="5">
    <source>
        <dbReference type="Proteomes" id="UP001529369"/>
    </source>
</evidence>
<evidence type="ECO:0000256" key="2">
    <source>
        <dbReference type="SAM" id="MobiDB-lite"/>
    </source>
</evidence>
<keyword evidence="1 4" id="KW-0560">Oxidoreductase</keyword>
<dbReference type="EC" id="1.6.5.9" evidence="4"/>
<proteinExistence type="predicted"/>
<reference evidence="5" key="1">
    <citation type="journal article" date="2019" name="Int. J. Syst. Evol. Microbiol.">
        <title>The Global Catalogue of Microorganisms (GCM) 10K type strain sequencing project: providing services to taxonomists for standard genome sequencing and annotation.</title>
        <authorList>
            <consortium name="The Broad Institute Genomics Platform"/>
            <consortium name="The Broad Institute Genome Sequencing Center for Infectious Disease"/>
            <person name="Wu L."/>
            <person name="Ma J."/>
        </authorList>
    </citation>
    <scope>NUCLEOTIDE SEQUENCE [LARGE SCALE GENOMIC DNA]</scope>
    <source>
        <strain evidence="5">CECT 7131</strain>
    </source>
</reference>
<dbReference type="Pfam" id="PF00346">
    <property type="entry name" value="Complex1_49kDa"/>
    <property type="match status" value="1"/>
</dbReference>
<organism evidence="4 5">
    <name type="scientific">Paeniroseomonas aquatica</name>
    <dbReference type="NCBI Taxonomy" id="373043"/>
    <lineage>
        <taxon>Bacteria</taxon>
        <taxon>Pseudomonadati</taxon>
        <taxon>Pseudomonadota</taxon>
        <taxon>Alphaproteobacteria</taxon>
        <taxon>Acetobacterales</taxon>
        <taxon>Acetobacteraceae</taxon>
        <taxon>Paeniroseomonas</taxon>
    </lineage>
</organism>
<keyword evidence="5" id="KW-1185">Reference proteome</keyword>
<feature type="region of interest" description="Disordered" evidence="2">
    <location>
        <begin position="1"/>
        <end position="48"/>
    </location>
</feature>
<evidence type="ECO:0000256" key="1">
    <source>
        <dbReference type="ARBA" id="ARBA00023002"/>
    </source>
</evidence>
<gene>
    <name evidence="4" type="ORF">QWZ14_17175</name>
</gene>
<dbReference type="InterPro" id="IPR029014">
    <property type="entry name" value="NiFe-Hase_large"/>
</dbReference>